<evidence type="ECO:0000256" key="1">
    <source>
        <dbReference type="ARBA" id="ARBA00009995"/>
    </source>
</evidence>
<reference evidence="8 9" key="1">
    <citation type="submission" date="2014-10" db="EMBL/GenBank/DDBJ databases">
        <title>Draft genome of the hookworm Ancylostoma caninum.</title>
        <authorList>
            <person name="Mitreva M."/>
        </authorList>
    </citation>
    <scope>NUCLEOTIDE SEQUENCE [LARGE SCALE GENOMIC DNA]</scope>
    <source>
        <strain evidence="8 9">Baltimore</strain>
    </source>
</reference>
<dbReference type="GO" id="GO:0015020">
    <property type="term" value="F:glucuronosyltransferase activity"/>
    <property type="evidence" value="ECO:0007669"/>
    <property type="project" value="UniProtKB-EC"/>
</dbReference>
<keyword evidence="7" id="KW-1133">Transmembrane helix</keyword>
<evidence type="ECO:0000313" key="9">
    <source>
        <dbReference type="Proteomes" id="UP000252519"/>
    </source>
</evidence>
<dbReference type="SUPFAM" id="SSF53756">
    <property type="entry name" value="UDP-Glycosyltransferase/glycogen phosphorylase"/>
    <property type="match status" value="1"/>
</dbReference>
<protein>
    <recommendedName>
        <fullName evidence="2">glucuronosyltransferase</fullName>
        <ecNumber evidence="2">2.4.1.17</ecNumber>
    </recommendedName>
</protein>
<evidence type="ECO:0000313" key="8">
    <source>
        <dbReference type="EMBL" id="RCN29269.1"/>
    </source>
</evidence>
<dbReference type="PANTHER" id="PTHR48043:SF145">
    <property type="entry name" value="FI06409P-RELATED"/>
    <property type="match status" value="1"/>
</dbReference>
<name>A0A368FE39_ANCCA</name>
<dbReference type="STRING" id="29170.A0A368FE39"/>
<dbReference type="AlphaFoldDB" id="A0A368FE39"/>
<evidence type="ECO:0000256" key="6">
    <source>
        <dbReference type="ARBA" id="ARBA00047475"/>
    </source>
</evidence>
<dbReference type="Gene3D" id="3.40.50.2000">
    <property type="entry name" value="Glycogen Phosphorylase B"/>
    <property type="match status" value="1"/>
</dbReference>
<keyword evidence="5" id="KW-0732">Signal</keyword>
<dbReference type="EMBL" id="JOJR01002047">
    <property type="protein sequence ID" value="RCN29269.1"/>
    <property type="molecule type" value="Genomic_DNA"/>
</dbReference>
<dbReference type="OrthoDB" id="416356at2759"/>
<feature type="transmembrane region" description="Helical" evidence="7">
    <location>
        <begin position="110"/>
        <end position="133"/>
    </location>
</feature>
<keyword evidence="7" id="KW-0472">Membrane</keyword>
<dbReference type="PANTHER" id="PTHR48043">
    <property type="entry name" value="EG:EG0003.4 PROTEIN-RELATED"/>
    <property type="match status" value="1"/>
</dbReference>
<proteinExistence type="inferred from homology"/>
<keyword evidence="7" id="KW-0812">Transmembrane</keyword>
<evidence type="ECO:0000256" key="3">
    <source>
        <dbReference type="ARBA" id="ARBA00022676"/>
    </source>
</evidence>
<keyword evidence="9" id="KW-1185">Reference proteome</keyword>
<organism evidence="8 9">
    <name type="scientific">Ancylostoma caninum</name>
    <name type="common">Dog hookworm</name>
    <dbReference type="NCBI Taxonomy" id="29170"/>
    <lineage>
        <taxon>Eukaryota</taxon>
        <taxon>Metazoa</taxon>
        <taxon>Ecdysozoa</taxon>
        <taxon>Nematoda</taxon>
        <taxon>Chromadorea</taxon>
        <taxon>Rhabditida</taxon>
        <taxon>Rhabditina</taxon>
        <taxon>Rhabditomorpha</taxon>
        <taxon>Strongyloidea</taxon>
        <taxon>Ancylostomatidae</taxon>
        <taxon>Ancylostomatinae</taxon>
        <taxon>Ancylostoma</taxon>
    </lineage>
</organism>
<evidence type="ECO:0000256" key="4">
    <source>
        <dbReference type="ARBA" id="ARBA00022679"/>
    </source>
</evidence>
<accession>A0A368FE39</accession>
<dbReference type="EC" id="2.4.1.17" evidence="2"/>
<evidence type="ECO:0000256" key="7">
    <source>
        <dbReference type="SAM" id="Phobius"/>
    </source>
</evidence>
<evidence type="ECO:0000256" key="2">
    <source>
        <dbReference type="ARBA" id="ARBA00012544"/>
    </source>
</evidence>
<comment type="catalytic activity">
    <reaction evidence="6">
        <text>glucuronate acceptor + UDP-alpha-D-glucuronate = acceptor beta-D-glucuronoside + UDP + H(+)</text>
        <dbReference type="Rhea" id="RHEA:21032"/>
        <dbReference type="ChEBI" id="CHEBI:15378"/>
        <dbReference type="ChEBI" id="CHEBI:58052"/>
        <dbReference type="ChEBI" id="CHEBI:58223"/>
        <dbReference type="ChEBI" id="CHEBI:132367"/>
        <dbReference type="ChEBI" id="CHEBI:132368"/>
        <dbReference type="EC" id="2.4.1.17"/>
    </reaction>
</comment>
<dbReference type="InterPro" id="IPR002213">
    <property type="entry name" value="UDP_glucos_trans"/>
</dbReference>
<sequence>MVCLALFGDQPKNAKVTEKLGISRNLRKGELTAETIAAAIREVLENERLHKTELSLTDCFRYGKNAKKLARMVRNKPVSPKDLLIRWTEFLAEFKTLENLTPAGNKLNWIQYHSIDVLLFLASLISLVIFISYKISKFLAMWFCWALKNKEKQKLL</sequence>
<comment type="similarity">
    <text evidence="1">Belongs to the UDP-glycosyltransferase family.</text>
</comment>
<keyword evidence="3" id="KW-0328">Glycosyltransferase</keyword>
<keyword evidence="4" id="KW-0808">Transferase</keyword>
<dbReference type="Pfam" id="PF00201">
    <property type="entry name" value="UDPGT"/>
    <property type="match status" value="1"/>
</dbReference>
<comment type="caution">
    <text evidence="8">The sequence shown here is derived from an EMBL/GenBank/DDBJ whole genome shotgun (WGS) entry which is preliminary data.</text>
</comment>
<evidence type="ECO:0000256" key="5">
    <source>
        <dbReference type="ARBA" id="ARBA00022729"/>
    </source>
</evidence>
<gene>
    <name evidence="8" type="ORF">ANCCAN_24979</name>
</gene>
<dbReference type="InterPro" id="IPR050271">
    <property type="entry name" value="UDP-glycosyltransferase"/>
</dbReference>
<dbReference type="Proteomes" id="UP000252519">
    <property type="component" value="Unassembled WGS sequence"/>
</dbReference>